<dbReference type="AlphaFoldDB" id="A0A7J9MV65"/>
<reference evidence="3 4" key="1">
    <citation type="journal article" date="2019" name="Genome Biol. Evol.">
        <title>Insights into the evolution of the New World diploid cottons (Gossypium, subgenus Houzingenia) based on genome sequencing.</title>
        <authorList>
            <person name="Grover C.E."/>
            <person name="Arick M.A. 2nd"/>
            <person name="Thrash A."/>
            <person name="Conover J.L."/>
            <person name="Sanders W.S."/>
            <person name="Peterson D.G."/>
            <person name="Frelichowski J.E."/>
            <person name="Scheffler J.A."/>
            <person name="Scheffler B.E."/>
            <person name="Wendel J.F."/>
        </authorList>
    </citation>
    <scope>NUCLEOTIDE SEQUENCE [LARGE SCALE GENOMIC DNA]</scope>
    <source>
        <strain evidence="3">1</strain>
        <tissue evidence="3">Leaf</tissue>
    </source>
</reference>
<feature type="chain" id="PRO_5029454924" evidence="2">
    <location>
        <begin position="25"/>
        <end position="64"/>
    </location>
</feature>
<accession>A0A7J9MV65</accession>
<evidence type="ECO:0000313" key="3">
    <source>
        <dbReference type="EMBL" id="MBA0874656.1"/>
    </source>
</evidence>
<protein>
    <submittedName>
        <fullName evidence="3">Uncharacterized protein</fullName>
    </submittedName>
</protein>
<keyword evidence="2" id="KW-0732">Signal</keyword>
<keyword evidence="1" id="KW-0812">Transmembrane</keyword>
<keyword evidence="1" id="KW-1133">Transmembrane helix</keyword>
<keyword evidence="1" id="KW-0472">Membrane</keyword>
<keyword evidence="4" id="KW-1185">Reference proteome</keyword>
<name>A0A7J9MV65_GOSSC</name>
<evidence type="ECO:0000256" key="2">
    <source>
        <dbReference type="SAM" id="SignalP"/>
    </source>
</evidence>
<sequence>MITGGRILLLTSLVGALLIPQAKTVVLYGVYSQNRSSTWWPRDWCVNLMWIHSIFLIITPAKKK</sequence>
<comment type="caution">
    <text evidence="3">The sequence shown here is derived from an EMBL/GenBank/DDBJ whole genome shotgun (WGS) entry which is preliminary data.</text>
</comment>
<dbReference type="EMBL" id="JABFAF010000013">
    <property type="protein sequence ID" value="MBA0874656.1"/>
    <property type="molecule type" value="Genomic_DNA"/>
</dbReference>
<proteinExistence type="predicted"/>
<feature type="signal peptide" evidence="2">
    <location>
        <begin position="1"/>
        <end position="24"/>
    </location>
</feature>
<evidence type="ECO:0000256" key="1">
    <source>
        <dbReference type="SAM" id="Phobius"/>
    </source>
</evidence>
<dbReference type="Proteomes" id="UP000593576">
    <property type="component" value="Unassembled WGS sequence"/>
</dbReference>
<gene>
    <name evidence="3" type="ORF">Goshw_020188</name>
</gene>
<dbReference type="OrthoDB" id="1523883at2759"/>
<organism evidence="3 4">
    <name type="scientific">Gossypium schwendimanii</name>
    <name type="common">Cotton</name>
    <dbReference type="NCBI Taxonomy" id="34291"/>
    <lineage>
        <taxon>Eukaryota</taxon>
        <taxon>Viridiplantae</taxon>
        <taxon>Streptophyta</taxon>
        <taxon>Embryophyta</taxon>
        <taxon>Tracheophyta</taxon>
        <taxon>Spermatophyta</taxon>
        <taxon>Magnoliopsida</taxon>
        <taxon>eudicotyledons</taxon>
        <taxon>Gunneridae</taxon>
        <taxon>Pentapetalae</taxon>
        <taxon>rosids</taxon>
        <taxon>malvids</taxon>
        <taxon>Malvales</taxon>
        <taxon>Malvaceae</taxon>
        <taxon>Malvoideae</taxon>
        <taxon>Gossypium</taxon>
    </lineage>
</organism>
<feature type="transmembrane region" description="Helical" evidence="1">
    <location>
        <begin position="40"/>
        <end position="58"/>
    </location>
</feature>
<evidence type="ECO:0000313" key="4">
    <source>
        <dbReference type="Proteomes" id="UP000593576"/>
    </source>
</evidence>